<evidence type="ECO:0000259" key="3">
    <source>
        <dbReference type="Pfam" id="PF01370"/>
    </source>
</evidence>
<dbReference type="Proteomes" id="UP000076842">
    <property type="component" value="Unassembled WGS sequence"/>
</dbReference>
<feature type="domain" description="NAD-dependent epimerase/dehydratase" evidence="3">
    <location>
        <begin position="10"/>
        <end position="113"/>
    </location>
</feature>
<dbReference type="OrthoDB" id="2735536at2759"/>
<dbReference type="AlphaFoldDB" id="A0A165CX66"/>
<dbReference type="SUPFAM" id="SSF51735">
    <property type="entry name" value="NAD(P)-binding Rossmann-fold domains"/>
    <property type="match status" value="1"/>
</dbReference>
<dbReference type="InterPro" id="IPR050425">
    <property type="entry name" value="NAD(P)_dehydrat-like"/>
</dbReference>
<keyword evidence="1" id="KW-0560">Oxidoreductase</keyword>
<dbReference type="GO" id="GO:0016616">
    <property type="term" value="F:oxidoreductase activity, acting on the CH-OH group of donors, NAD or NADP as acceptor"/>
    <property type="evidence" value="ECO:0007669"/>
    <property type="project" value="TreeGrafter"/>
</dbReference>
<dbReference type="PANTHER" id="PTHR10366:SF564">
    <property type="entry name" value="STEROL-4-ALPHA-CARBOXYLATE 3-DEHYDROGENASE, DECARBOXYLATING"/>
    <property type="match status" value="1"/>
</dbReference>
<accession>A0A165CX66</accession>
<reference evidence="4 5" key="1">
    <citation type="journal article" date="2016" name="Mol. Biol. Evol.">
        <title>Comparative Genomics of Early-Diverging Mushroom-Forming Fungi Provides Insights into the Origins of Lignocellulose Decay Capabilities.</title>
        <authorList>
            <person name="Nagy L.G."/>
            <person name="Riley R."/>
            <person name="Tritt A."/>
            <person name="Adam C."/>
            <person name="Daum C."/>
            <person name="Floudas D."/>
            <person name="Sun H."/>
            <person name="Yadav J.S."/>
            <person name="Pangilinan J."/>
            <person name="Larsson K.H."/>
            <person name="Matsuura K."/>
            <person name="Barry K."/>
            <person name="Labutti K."/>
            <person name="Kuo R."/>
            <person name="Ohm R.A."/>
            <person name="Bhattacharya S.S."/>
            <person name="Shirouzu T."/>
            <person name="Yoshinaga Y."/>
            <person name="Martin F.M."/>
            <person name="Grigoriev I.V."/>
            <person name="Hibbett D.S."/>
        </authorList>
    </citation>
    <scope>NUCLEOTIDE SEQUENCE [LARGE SCALE GENOMIC DNA]</scope>
    <source>
        <strain evidence="4 5">HHB12733</strain>
    </source>
</reference>
<evidence type="ECO:0000313" key="4">
    <source>
        <dbReference type="EMBL" id="KZT51586.1"/>
    </source>
</evidence>
<protein>
    <submittedName>
        <fullName evidence="4">NAD(P)-binding protein</fullName>
    </submittedName>
</protein>
<keyword evidence="5" id="KW-1185">Reference proteome</keyword>
<dbReference type="EMBL" id="KV424101">
    <property type="protein sequence ID" value="KZT51586.1"/>
    <property type="molecule type" value="Genomic_DNA"/>
</dbReference>
<evidence type="ECO:0000256" key="1">
    <source>
        <dbReference type="ARBA" id="ARBA00023002"/>
    </source>
</evidence>
<organism evidence="4 5">
    <name type="scientific">Calocera cornea HHB12733</name>
    <dbReference type="NCBI Taxonomy" id="1353952"/>
    <lineage>
        <taxon>Eukaryota</taxon>
        <taxon>Fungi</taxon>
        <taxon>Dikarya</taxon>
        <taxon>Basidiomycota</taxon>
        <taxon>Agaricomycotina</taxon>
        <taxon>Dacrymycetes</taxon>
        <taxon>Dacrymycetales</taxon>
        <taxon>Dacrymycetaceae</taxon>
        <taxon>Calocera</taxon>
    </lineage>
</organism>
<dbReference type="PANTHER" id="PTHR10366">
    <property type="entry name" value="NAD DEPENDENT EPIMERASE/DEHYDRATASE"/>
    <property type="match status" value="1"/>
</dbReference>
<dbReference type="STRING" id="1353952.A0A165CX66"/>
<dbReference type="Pfam" id="PF01370">
    <property type="entry name" value="Epimerase"/>
    <property type="match status" value="1"/>
</dbReference>
<proteinExistence type="inferred from homology"/>
<dbReference type="InterPro" id="IPR036291">
    <property type="entry name" value="NAD(P)-bd_dom_sf"/>
</dbReference>
<name>A0A165CX66_9BASI</name>
<evidence type="ECO:0000256" key="2">
    <source>
        <dbReference type="ARBA" id="ARBA00023445"/>
    </source>
</evidence>
<dbReference type="Gene3D" id="3.40.50.720">
    <property type="entry name" value="NAD(P)-binding Rossmann-like Domain"/>
    <property type="match status" value="1"/>
</dbReference>
<comment type="similarity">
    <text evidence="2">Belongs to the NAD(P)-dependent epimerase/dehydratase family. Dihydroflavonol-4-reductase subfamily.</text>
</comment>
<gene>
    <name evidence="4" type="ORF">CALCODRAFT_487820</name>
</gene>
<dbReference type="InParanoid" id="A0A165CX66"/>
<evidence type="ECO:0000313" key="5">
    <source>
        <dbReference type="Proteomes" id="UP000076842"/>
    </source>
</evidence>
<dbReference type="InterPro" id="IPR001509">
    <property type="entry name" value="Epimerase_deHydtase"/>
</dbReference>
<sequence>MPAMQAPAKVLITGANGFLALYIVKQRLEAGYFVRGTVRSPSKEEWVKNYFSTHLGKFEYVLVSDITEEGAFNEAITGLDAVVHTASPLPDDYIGNYNTIYAPAVKGAKSICASLQGSKTDTLRVNVCP</sequence>